<evidence type="ECO:0000256" key="6">
    <source>
        <dbReference type="NCBIfam" id="TIGR01068"/>
    </source>
</evidence>
<dbReference type="GeneID" id="61525155"/>
<keyword evidence="4" id="KW-1015">Disulfide bond</keyword>
<dbReference type="FunFam" id="3.40.30.10:FF:000001">
    <property type="entry name" value="Thioredoxin"/>
    <property type="match status" value="1"/>
</dbReference>
<dbReference type="Pfam" id="PF14561">
    <property type="entry name" value="TPR_20"/>
    <property type="match status" value="1"/>
</dbReference>
<gene>
    <name evidence="8" type="ORF">A9Y76_03910</name>
</gene>
<accession>A0A191ZUA1</accession>
<sequence length="281" mass="31361">MSDVTSQSFAQEVIETSRQVPVLVDFWAPWCGPCRTLGPMLEKLEAEYAGKWKLAKVNSDENPELSAHFNVRSIPYVVAFVDGKPVDQFVGVLSEGQLRGFLDRVIPQPADVAYREGLAARQAGEIAHAREAFQNALAFDPGFDAARFELVSLLLDSGDVRAAQGEFELLSPKAPQDARYGPLQTRLKATERADALPDANALRLRIESEPDNLQARLDLAEQYIAQQNYEAALEQLIAIVERDRTFRDDIARKTMVSVFDMMCDAPQAVSHWRRQLASKLN</sequence>
<dbReference type="Proteomes" id="UP000078572">
    <property type="component" value="Chromosome 1"/>
</dbReference>
<dbReference type="GO" id="GO:0006950">
    <property type="term" value="P:response to stress"/>
    <property type="evidence" value="ECO:0007669"/>
    <property type="project" value="UniProtKB-ARBA"/>
</dbReference>
<keyword evidence="5" id="KW-0676">Redox-active center</keyword>
<dbReference type="SMART" id="SM00028">
    <property type="entry name" value="TPR"/>
    <property type="match status" value="2"/>
</dbReference>
<dbReference type="PRINTS" id="PR00421">
    <property type="entry name" value="THIOREDOXIN"/>
</dbReference>
<keyword evidence="9" id="KW-1185">Reference proteome</keyword>
<dbReference type="InterPro" id="IPR019734">
    <property type="entry name" value="TPR_rpt"/>
</dbReference>
<dbReference type="OrthoDB" id="9790390at2"/>
<protein>
    <recommendedName>
        <fullName evidence="6">Thioredoxin</fullName>
    </recommendedName>
</protein>
<dbReference type="AlphaFoldDB" id="A0A191ZUA1"/>
<feature type="domain" description="Thioredoxin" evidence="7">
    <location>
        <begin position="1"/>
        <end position="107"/>
    </location>
</feature>
<dbReference type="PANTHER" id="PTHR45663:SF11">
    <property type="entry name" value="GEO12009P1"/>
    <property type="match status" value="1"/>
</dbReference>
<dbReference type="SUPFAM" id="SSF52833">
    <property type="entry name" value="Thioredoxin-like"/>
    <property type="match status" value="1"/>
</dbReference>
<dbReference type="Pfam" id="PF14559">
    <property type="entry name" value="TPR_19"/>
    <property type="match status" value="1"/>
</dbReference>
<dbReference type="GO" id="GO:0045454">
    <property type="term" value="P:cell redox homeostasis"/>
    <property type="evidence" value="ECO:0007669"/>
    <property type="project" value="TreeGrafter"/>
</dbReference>
<evidence type="ECO:0000256" key="2">
    <source>
        <dbReference type="ARBA" id="ARBA00022448"/>
    </source>
</evidence>
<evidence type="ECO:0000256" key="4">
    <source>
        <dbReference type="ARBA" id="ARBA00023157"/>
    </source>
</evidence>
<dbReference type="InterPro" id="IPR011990">
    <property type="entry name" value="TPR-like_helical_dom_sf"/>
</dbReference>
<evidence type="ECO:0000256" key="1">
    <source>
        <dbReference type="ARBA" id="ARBA00008987"/>
    </source>
</evidence>
<dbReference type="GO" id="GO:0005829">
    <property type="term" value="C:cytosol"/>
    <property type="evidence" value="ECO:0007669"/>
    <property type="project" value="TreeGrafter"/>
</dbReference>
<organism evidence="8 9">
    <name type="scientific">Ralstonia insidiosa</name>
    <dbReference type="NCBI Taxonomy" id="190721"/>
    <lineage>
        <taxon>Bacteria</taxon>
        <taxon>Pseudomonadati</taxon>
        <taxon>Pseudomonadota</taxon>
        <taxon>Betaproteobacteria</taxon>
        <taxon>Burkholderiales</taxon>
        <taxon>Burkholderiaceae</taxon>
        <taxon>Ralstonia</taxon>
    </lineage>
</organism>
<comment type="similarity">
    <text evidence="1">Belongs to the thioredoxin family.</text>
</comment>
<dbReference type="InterPro" id="IPR013766">
    <property type="entry name" value="Thioredoxin_domain"/>
</dbReference>
<name>A0A191ZUA1_9RALS</name>
<dbReference type="Pfam" id="PF00085">
    <property type="entry name" value="Thioredoxin"/>
    <property type="match status" value="1"/>
</dbReference>
<dbReference type="SUPFAM" id="SSF48452">
    <property type="entry name" value="TPR-like"/>
    <property type="match status" value="1"/>
</dbReference>
<dbReference type="CDD" id="cd02947">
    <property type="entry name" value="TRX_family"/>
    <property type="match status" value="1"/>
</dbReference>
<dbReference type="PROSITE" id="PS51352">
    <property type="entry name" value="THIOREDOXIN_2"/>
    <property type="match status" value="1"/>
</dbReference>
<dbReference type="STRING" id="190721.ACS15_0878"/>
<proteinExistence type="inferred from homology"/>
<evidence type="ECO:0000313" key="9">
    <source>
        <dbReference type="Proteomes" id="UP000078572"/>
    </source>
</evidence>
<dbReference type="InterPro" id="IPR005746">
    <property type="entry name" value="Thioredoxin"/>
</dbReference>
<dbReference type="PROSITE" id="PS50005">
    <property type="entry name" value="TPR"/>
    <property type="match status" value="1"/>
</dbReference>
<dbReference type="PROSITE" id="PS00194">
    <property type="entry name" value="THIOREDOXIN_1"/>
    <property type="match status" value="1"/>
</dbReference>
<evidence type="ECO:0000256" key="5">
    <source>
        <dbReference type="ARBA" id="ARBA00023284"/>
    </source>
</evidence>
<evidence type="ECO:0000313" key="8">
    <source>
        <dbReference type="EMBL" id="ANJ71671.1"/>
    </source>
</evidence>
<evidence type="ECO:0000256" key="3">
    <source>
        <dbReference type="ARBA" id="ARBA00022982"/>
    </source>
</evidence>
<dbReference type="NCBIfam" id="TIGR01068">
    <property type="entry name" value="thioredoxin"/>
    <property type="match status" value="1"/>
</dbReference>
<dbReference type="Gene3D" id="1.25.40.10">
    <property type="entry name" value="Tetratricopeptide repeat domain"/>
    <property type="match status" value="2"/>
</dbReference>
<keyword evidence="3" id="KW-0249">Electron transport</keyword>
<evidence type="ECO:0000259" key="7">
    <source>
        <dbReference type="PROSITE" id="PS51352"/>
    </source>
</evidence>
<dbReference type="InterPro" id="IPR036249">
    <property type="entry name" value="Thioredoxin-like_sf"/>
</dbReference>
<dbReference type="InterPro" id="IPR017937">
    <property type="entry name" value="Thioredoxin_CS"/>
</dbReference>
<dbReference type="PANTHER" id="PTHR45663">
    <property type="entry name" value="GEO12009P1"/>
    <property type="match status" value="1"/>
</dbReference>
<reference evidence="9" key="1">
    <citation type="submission" date="2016-06" db="EMBL/GenBank/DDBJ databases">
        <authorList>
            <person name="Xu Y."/>
            <person name="Nagy A."/>
            <person name="Yan X."/>
            <person name="Kim S.W."/>
            <person name="Haley B."/>
            <person name="Liu N.T."/>
            <person name="Nou X."/>
        </authorList>
    </citation>
    <scope>NUCLEOTIDE SEQUENCE [LARGE SCALE GENOMIC DNA]</scope>
    <source>
        <strain evidence="9">ATCC 49129</strain>
    </source>
</reference>
<dbReference type="Gene3D" id="3.40.30.10">
    <property type="entry name" value="Glutaredoxin"/>
    <property type="match status" value="1"/>
</dbReference>
<dbReference type="RefSeq" id="WP_064802160.1">
    <property type="nucleotide sequence ID" value="NZ_CP016022.1"/>
</dbReference>
<keyword evidence="2" id="KW-0813">Transport</keyword>
<dbReference type="EMBL" id="CP016022">
    <property type="protein sequence ID" value="ANJ71671.1"/>
    <property type="molecule type" value="Genomic_DNA"/>
</dbReference>
<dbReference type="GO" id="GO:0015035">
    <property type="term" value="F:protein-disulfide reductase activity"/>
    <property type="evidence" value="ECO:0007669"/>
    <property type="project" value="UniProtKB-UniRule"/>
</dbReference>